<dbReference type="InterPro" id="IPR019587">
    <property type="entry name" value="Polyketide_cyclase/dehydratase"/>
</dbReference>
<keyword evidence="2" id="KW-1185">Reference proteome</keyword>
<accession>A0A1G6M0W5</accession>
<proteinExistence type="predicted"/>
<sequence length="105" mass="11778">MTVGATFTGGNRHGLIRWTTHCTVVDVVAGQRFSFEVDESKARWTYLVEPSGTGTRVTETREIYGTPALQVRLVQRSTLIGRNRNALMQSGMQTTLARMKGYLER</sequence>
<gene>
    <name evidence="1" type="ORF">SAMN05444580_10122</name>
</gene>
<dbReference type="EMBL" id="FNAB01000001">
    <property type="protein sequence ID" value="SDC48944.1"/>
    <property type="molecule type" value="Genomic_DNA"/>
</dbReference>
<name>A0A1G6M0W5_9NOCA</name>
<dbReference type="STRING" id="168276.SAMN05444580_10122"/>
<organism evidence="1 2">
    <name type="scientific">Rhodococcus tukisamuensis</name>
    <dbReference type="NCBI Taxonomy" id="168276"/>
    <lineage>
        <taxon>Bacteria</taxon>
        <taxon>Bacillati</taxon>
        <taxon>Actinomycetota</taxon>
        <taxon>Actinomycetes</taxon>
        <taxon>Mycobacteriales</taxon>
        <taxon>Nocardiaceae</taxon>
        <taxon>Rhodococcus</taxon>
    </lineage>
</organism>
<evidence type="ECO:0000313" key="2">
    <source>
        <dbReference type="Proteomes" id="UP000199417"/>
    </source>
</evidence>
<dbReference type="InterPro" id="IPR023393">
    <property type="entry name" value="START-like_dom_sf"/>
</dbReference>
<dbReference type="SUPFAM" id="SSF55961">
    <property type="entry name" value="Bet v1-like"/>
    <property type="match status" value="1"/>
</dbReference>
<dbReference type="Proteomes" id="UP000199417">
    <property type="component" value="Unassembled WGS sequence"/>
</dbReference>
<dbReference type="AlphaFoldDB" id="A0A1G6M0W5"/>
<dbReference type="Pfam" id="PF10604">
    <property type="entry name" value="Polyketide_cyc2"/>
    <property type="match status" value="1"/>
</dbReference>
<dbReference type="RefSeq" id="WP_083577202.1">
    <property type="nucleotide sequence ID" value="NZ_FNAB01000001.1"/>
</dbReference>
<protein>
    <submittedName>
        <fullName evidence="1">Polyketide cyclase / dehydrase and lipid transport</fullName>
    </submittedName>
</protein>
<dbReference type="Gene3D" id="3.30.530.20">
    <property type="match status" value="1"/>
</dbReference>
<reference evidence="1 2" key="1">
    <citation type="submission" date="2016-10" db="EMBL/GenBank/DDBJ databases">
        <authorList>
            <person name="de Groot N.N."/>
        </authorList>
    </citation>
    <scope>NUCLEOTIDE SEQUENCE [LARGE SCALE GENOMIC DNA]</scope>
    <source>
        <strain evidence="1 2">JCM 11308</strain>
    </source>
</reference>
<evidence type="ECO:0000313" key="1">
    <source>
        <dbReference type="EMBL" id="SDC48944.1"/>
    </source>
</evidence>